<accession>A0A917SNE3</accession>
<dbReference type="RefSeq" id="WP_051630300.1">
    <property type="nucleotide sequence ID" value="NZ_BMLF01000001.1"/>
</dbReference>
<sequence length="159" mass="17209">MHMRLKAAAALALLIAGCSETIYYQAGATTASARADEVACGRIALAQAPVAREREIIPGEYVPGPVICDANNNCRRTPGRRLPPRVIVRDVNEELRRLIGRQCMAERGYERVSLPYCSEAVAAQVTPAVTRRMPALTTGRACIIKRGVDSYQIVQLSGG</sequence>
<organism evidence="1 2">
    <name type="scientific">Pseudooceanicola nanhaiensis</name>
    <dbReference type="NCBI Taxonomy" id="375761"/>
    <lineage>
        <taxon>Bacteria</taxon>
        <taxon>Pseudomonadati</taxon>
        <taxon>Pseudomonadota</taxon>
        <taxon>Alphaproteobacteria</taxon>
        <taxon>Rhodobacterales</taxon>
        <taxon>Paracoccaceae</taxon>
        <taxon>Pseudooceanicola</taxon>
    </lineage>
</organism>
<keyword evidence="2" id="KW-1185">Reference proteome</keyword>
<dbReference type="PROSITE" id="PS51257">
    <property type="entry name" value="PROKAR_LIPOPROTEIN"/>
    <property type="match status" value="1"/>
</dbReference>
<evidence type="ECO:0000313" key="2">
    <source>
        <dbReference type="Proteomes" id="UP000649829"/>
    </source>
</evidence>
<dbReference type="Proteomes" id="UP000649829">
    <property type="component" value="Unassembled WGS sequence"/>
</dbReference>
<name>A0A917SNE3_9RHOB</name>
<dbReference type="AlphaFoldDB" id="A0A917SNE3"/>
<dbReference type="EMBL" id="BMLF01000001">
    <property type="protein sequence ID" value="GGL89266.1"/>
    <property type="molecule type" value="Genomic_DNA"/>
</dbReference>
<protein>
    <recommendedName>
        <fullName evidence="3">Lipoprotein</fullName>
    </recommendedName>
</protein>
<evidence type="ECO:0000313" key="1">
    <source>
        <dbReference type="EMBL" id="GGL89266.1"/>
    </source>
</evidence>
<proteinExistence type="predicted"/>
<evidence type="ECO:0008006" key="3">
    <source>
        <dbReference type="Google" id="ProtNLM"/>
    </source>
</evidence>
<reference evidence="1" key="1">
    <citation type="journal article" date="2014" name="Int. J. Syst. Evol. Microbiol.">
        <title>Complete genome sequence of Corynebacterium casei LMG S-19264T (=DSM 44701T), isolated from a smear-ripened cheese.</title>
        <authorList>
            <consortium name="US DOE Joint Genome Institute (JGI-PGF)"/>
            <person name="Walter F."/>
            <person name="Albersmeier A."/>
            <person name="Kalinowski J."/>
            <person name="Ruckert C."/>
        </authorList>
    </citation>
    <scope>NUCLEOTIDE SEQUENCE</scope>
    <source>
        <strain evidence="1">CGMCC 1.6293</strain>
    </source>
</reference>
<comment type="caution">
    <text evidence="1">The sequence shown here is derived from an EMBL/GenBank/DDBJ whole genome shotgun (WGS) entry which is preliminary data.</text>
</comment>
<gene>
    <name evidence="1" type="ORF">GCM10011534_09280</name>
</gene>
<reference evidence="1" key="2">
    <citation type="submission" date="2020-09" db="EMBL/GenBank/DDBJ databases">
        <authorList>
            <person name="Sun Q."/>
            <person name="Zhou Y."/>
        </authorList>
    </citation>
    <scope>NUCLEOTIDE SEQUENCE</scope>
    <source>
        <strain evidence="1">CGMCC 1.6293</strain>
    </source>
</reference>